<dbReference type="InterPro" id="IPR005101">
    <property type="entry name" value="Cryptochr/Photolyase_FAD-bd"/>
</dbReference>
<evidence type="ECO:0000259" key="8">
    <source>
        <dbReference type="PROSITE" id="PS51645"/>
    </source>
</evidence>
<reference evidence="9 10" key="1">
    <citation type="submission" date="2019-03" db="EMBL/GenBank/DDBJ databases">
        <title>Genomic Encyclopedia of Type Strains, Phase IV (KMG-IV): sequencing the most valuable type-strain genomes for metagenomic binning, comparative biology and taxonomic classification.</title>
        <authorList>
            <person name="Goeker M."/>
        </authorList>
    </citation>
    <scope>NUCLEOTIDE SEQUENCE [LARGE SCALE GENOMIC DNA]</scope>
    <source>
        <strain evidence="9 10">DSM 24179</strain>
    </source>
</reference>
<dbReference type="InterPro" id="IPR002081">
    <property type="entry name" value="Cryptochrome/DNA_photolyase_1"/>
</dbReference>
<keyword evidence="10" id="KW-1185">Reference proteome</keyword>
<dbReference type="PANTHER" id="PTHR11455">
    <property type="entry name" value="CRYPTOCHROME"/>
    <property type="match status" value="1"/>
</dbReference>
<name>A0A4R2GJ74_9BACT</name>
<dbReference type="OrthoDB" id="9772484at2"/>
<dbReference type="InterPro" id="IPR036155">
    <property type="entry name" value="Crypto/Photolyase_N_sf"/>
</dbReference>
<gene>
    <name evidence="9" type="ORF">EV194_10421</name>
</gene>
<evidence type="ECO:0000313" key="9">
    <source>
        <dbReference type="EMBL" id="TCO08710.1"/>
    </source>
</evidence>
<feature type="domain" description="Photolyase/cryptochrome alpha/beta" evidence="8">
    <location>
        <begin position="3"/>
        <end position="132"/>
    </location>
</feature>
<evidence type="ECO:0000256" key="7">
    <source>
        <dbReference type="RuleBase" id="RU367151"/>
    </source>
</evidence>
<keyword evidence="3 6" id="KW-0285">Flavoprotein</keyword>
<dbReference type="GO" id="GO:0003904">
    <property type="term" value="F:deoxyribodipyrimidine photo-lyase activity"/>
    <property type="evidence" value="ECO:0007669"/>
    <property type="project" value="TreeGrafter"/>
</dbReference>
<dbReference type="Pfam" id="PF00875">
    <property type="entry name" value="DNA_photolyase"/>
    <property type="match status" value="1"/>
</dbReference>
<dbReference type="Pfam" id="PF03441">
    <property type="entry name" value="FAD_binding_7"/>
    <property type="match status" value="1"/>
</dbReference>
<comment type="similarity">
    <text evidence="1 7">Belongs to the DNA photolyase class-1 family.</text>
</comment>
<feature type="binding site" evidence="6">
    <location>
        <position position="222"/>
    </location>
    <ligand>
        <name>FAD</name>
        <dbReference type="ChEBI" id="CHEBI:57692"/>
    </ligand>
</feature>
<accession>A0A4R2GJ74</accession>
<evidence type="ECO:0000256" key="2">
    <source>
        <dbReference type="ARBA" id="ARBA00017881"/>
    </source>
</evidence>
<dbReference type="InterPro" id="IPR014133">
    <property type="entry name" value="Cry_DASH"/>
</dbReference>
<keyword evidence="4 6" id="KW-0274">FAD</keyword>
<dbReference type="Gene3D" id="1.10.579.10">
    <property type="entry name" value="DNA Cyclobutane Dipyrimidine Photolyase, subunit A, domain 3"/>
    <property type="match status" value="1"/>
</dbReference>
<dbReference type="RefSeq" id="WP_132433305.1">
    <property type="nucleotide sequence ID" value="NZ_SLWK01000004.1"/>
</dbReference>
<comment type="caution">
    <text evidence="9">The sequence shown here is derived from an EMBL/GenBank/DDBJ whole genome shotgun (WGS) entry which is preliminary data.</text>
</comment>
<evidence type="ECO:0000313" key="10">
    <source>
        <dbReference type="Proteomes" id="UP000295221"/>
    </source>
</evidence>
<dbReference type="PROSITE" id="PS51645">
    <property type="entry name" value="PHR_CRY_ALPHA_BETA"/>
    <property type="match status" value="1"/>
</dbReference>
<dbReference type="NCBIfam" id="TIGR02765">
    <property type="entry name" value="crypto_DASH"/>
    <property type="match status" value="1"/>
</dbReference>
<dbReference type="SUPFAM" id="SSF48173">
    <property type="entry name" value="Cryptochrome/photolyase FAD-binding domain"/>
    <property type="match status" value="1"/>
</dbReference>
<dbReference type="Gene3D" id="1.25.40.80">
    <property type="match status" value="1"/>
</dbReference>
<comment type="cofactor">
    <cofactor evidence="6 7">
        <name>FAD</name>
        <dbReference type="ChEBI" id="CHEBI:57692"/>
    </cofactor>
    <text evidence="6 7">Binds 1 FAD per subunit.</text>
</comment>
<proteinExistence type="inferred from homology"/>
<keyword evidence="9" id="KW-0456">Lyase</keyword>
<dbReference type="InterPro" id="IPR018394">
    <property type="entry name" value="DNA_photolyase_1_CS_C"/>
</dbReference>
<dbReference type="InterPro" id="IPR036134">
    <property type="entry name" value="Crypto/Photolyase_FAD-like_sf"/>
</dbReference>
<dbReference type="PRINTS" id="PR00147">
    <property type="entry name" value="DNAPHOTLYASE"/>
</dbReference>
<comment type="cofactor">
    <cofactor evidence="7">
        <name>(6R)-5,10-methylene-5,6,7,8-tetrahydrofolate</name>
        <dbReference type="ChEBI" id="CHEBI:15636"/>
    </cofactor>
    <text evidence="7">Binds 1 5,10-methenyltetrahydrofolate (MTHF) per subunit.</text>
</comment>
<dbReference type="PROSITE" id="PS00394">
    <property type="entry name" value="DNA_PHOTOLYASES_1_1"/>
    <property type="match status" value="1"/>
</dbReference>
<dbReference type="Gene3D" id="3.40.50.620">
    <property type="entry name" value="HUPs"/>
    <property type="match status" value="1"/>
</dbReference>
<organism evidence="9 10">
    <name type="scientific">Natronoflexus pectinivorans</name>
    <dbReference type="NCBI Taxonomy" id="682526"/>
    <lineage>
        <taxon>Bacteria</taxon>
        <taxon>Pseudomonadati</taxon>
        <taxon>Bacteroidota</taxon>
        <taxon>Bacteroidia</taxon>
        <taxon>Marinilabiliales</taxon>
        <taxon>Marinilabiliaceae</taxon>
        <taxon>Natronoflexus</taxon>
    </lineage>
</organism>
<dbReference type="GO" id="GO:0006281">
    <property type="term" value="P:DNA repair"/>
    <property type="evidence" value="ECO:0007669"/>
    <property type="project" value="InterPro"/>
</dbReference>
<dbReference type="Proteomes" id="UP000295221">
    <property type="component" value="Unassembled WGS sequence"/>
</dbReference>
<evidence type="ECO:0000256" key="1">
    <source>
        <dbReference type="ARBA" id="ARBA00005862"/>
    </source>
</evidence>
<dbReference type="InterPro" id="IPR006050">
    <property type="entry name" value="DNA_photolyase_N"/>
</dbReference>
<feature type="binding site" evidence="6">
    <location>
        <begin position="276"/>
        <end position="283"/>
    </location>
    <ligand>
        <name>FAD</name>
        <dbReference type="ChEBI" id="CHEBI:57692"/>
    </ligand>
</feature>
<evidence type="ECO:0000256" key="6">
    <source>
        <dbReference type="PIRSR" id="PIRSR602081-1"/>
    </source>
</evidence>
<dbReference type="GO" id="GO:0071949">
    <property type="term" value="F:FAD binding"/>
    <property type="evidence" value="ECO:0007669"/>
    <property type="project" value="TreeGrafter"/>
</dbReference>
<dbReference type="InterPro" id="IPR014729">
    <property type="entry name" value="Rossmann-like_a/b/a_fold"/>
</dbReference>
<feature type="binding site" evidence="6">
    <location>
        <position position="273"/>
    </location>
    <ligand>
        <name>FAD</name>
        <dbReference type="ChEBI" id="CHEBI:57692"/>
    </ligand>
</feature>
<dbReference type="EMBL" id="SLWK01000004">
    <property type="protein sequence ID" value="TCO08710.1"/>
    <property type="molecule type" value="Genomic_DNA"/>
</dbReference>
<dbReference type="GO" id="GO:0003677">
    <property type="term" value="F:DNA binding"/>
    <property type="evidence" value="ECO:0007669"/>
    <property type="project" value="TreeGrafter"/>
</dbReference>
<dbReference type="AlphaFoldDB" id="A0A4R2GJ74"/>
<dbReference type="SUPFAM" id="SSF52425">
    <property type="entry name" value="Cryptochrome/photolyase, N-terminal domain"/>
    <property type="match status" value="1"/>
</dbReference>
<protein>
    <recommendedName>
        <fullName evidence="2 7">Cryptochrome DASH</fullName>
    </recommendedName>
</protein>
<evidence type="ECO:0000256" key="4">
    <source>
        <dbReference type="ARBA" id="ARBA00022827"/>
    </source>
</evidence>
<evidence type="ECO:0000256" key="3">
    <source>
        <dbReference type="ARBA" id="ARBA00022630"/>
    </source>
</evidence>
<sequence>MQSPVIYWFRNDLRLYDNPALLRAIETGKPIVPVFIFDEKWFDENPLGFPSMGDFRKQFLTETLFQLQKKIANAGSHLLVFTGNVNEILLKLYSQINASAIYATKEYAHDEILAENMLKKKVSLKLFSGNMLFPPESLPFLPETSPFYYTRFKNKVWELGQGVSQEKNIIRIPSIKISLNEDLENMLTVLSEPDNNIRFAGGEDAAMEHYYSWIAAEGLNRYQETRNQLQGNHFSSHLAPWIANGSLSVRWLWQRIHEYAQEHSVNEESLVTFCEQLIWREYYRYIMMRYGNKLFWVKGLRQSEHGMYDDLEAFNDWRIGTTGQPIVDALMRELLHTGFMSNRGRMLVSYYLAKELKVNWQWGAAWFENRLIDYEVYNNYGNWAYQSGRGTDSRVNRRFNLTKQAEKFDPDGSFRKKWLE</sequence>
<dbReference type="PANTHER" id="PTHR11455:SF9">
    <property type="entry name" value="CRYPTOCHROME CIRCADIAN CLOCK 5 ISOFORM X1"/>
    <property type="match status" value="1"/>
</dbReference>
<evidence type="ECO:0000256" key="5">
    <source>
        <dbReference type="ARBA" id="ARBA00022991"/>
    </source>
</evidence>
<comment type="function">
    <text evidence="7">May have a photoreceptor function.</text>
</comment>
<keyword evidence="5 7" id="KW-0157">Chromophore</keyword>